<dbReference type="NCBIfam" id="TIGR00621">
    <property type="entry name" value="ssb"/>
    <property type="match status" value="1"/>
</dbReference>
<evidence type="ECO:0000313" key="3">
    <source>
        <dbReference type="EMBL" id="KZZ91321.1"/>
    </source>
</evidence>
<keyword evidence="4" id="KW-1185">Reference proteome</keyword>
<dbReference type="Gene3D" id="2.40.50.140">
    <property type="entry name" value="Nucleic acid-binding proteins"/>
    <property type="match status" value="1"/>
</dbReference>
<evidence type="ECO:0000256" key="1">
    <source>
        <dbReference type="ARBA" id="ARBA00023125"/>
    </source>
</evidence>
<keyword evidence="1 2" id="KW-0238">DNA-binding</keyword>
<dbReference type="InterPro" id="IPR011344">
    <property type="entry name" value="ssDNA-bd"/>
</dbReference>
<dbReference type="VEuPathDB" id="FungiDB:AAP_03491"/>
<dbReference type="PROSITE" id="PS50935">
    <property type="entry name" value="SSB"/>
    <property type="match status" value="1"/>
</dbReference>
<protein>
    <submittedName>
        <fullName evidence="3">SsDNA binding protein</fullName>
    </submittedName>
</protein>
<dbReference type="InterPro" id="IPR000424">
    <property type="entry name" value="Primosome_PriB/ssb"/>
</dbReference>
<dbReference type="PANTHER" id="PTHR10302:SF0">
    <property type="entry name" value="SINGLE-STRANDED DNA-BINDING PROTEIN, MITOCHONDRIAL"/>
    <property type="match status" value="1"/>
</dbReference>
<dbReference type="EMBL" id="AZGZ01000014">
    <property type="protein sequence ID" value="KZZ91321.1"/>
    <property type="molecule type" value="Genomic_DNA"/>
</dbReference>
<dbReference type="CDD" id="cd04496">
    <property type="entry name" value="SSB_OBF"/>
    <property type="match status" value="1"/>
</dbReference>
<organism evidence="3 4">
    <name type="scientific">Ascosphaera apis ARSEF 7405</name>
    <dbReference type="NCBI Taxonomy" id="392613"/>
    <lineage>
        <taxon>Eukaryota</taxon>
        <taxon>Fungi</taxon>
        <taxon>Dikarya</taxon>
        <taxon>Ascomycota</taxon>
        <taxon>Pezizomycotina</taxon>
        <taxon>Eurotiomycetes</taxon>
        <taxon>Eurotiomycetidae</taxon>
        <taxon>Onygenales</taxon>
        <taxon>Ascosphaeraceae</taxon>
        <taxon>Ascosphaera</taxon>
    </lineage>
</organism>
<accession>A0A167YGR8</accession>
<dbReference type="GO" id="GO:0003697">
    <property type="term" value="F:single-stranded DNA binding"/>
    <property type="evidence" value="ECO:0007669"/>
    <property type="project" value="InterPro"/>
</dbReference>
<evidence type="ECO:0000313" key="4">
    <source>
        <dbReference type="Proteomes" id="UP000242877"/>
    </source>
</evidence>
<proteinExistence type="predicted"/>
<dbReference type="InterPro" id="IPR012340">
    <property type="entry name" value="NA-bd_OB-fold"/>
</dbReference>
<dbReference type="Pfam" id="PF00436">
    <property type="entry name" value="SSB"/>
    <property type="match status" value="1"/>
</dbReference>
<comment type="caution">
    <text evidence="3">The sequence shown here is derived from an EMBL/GenBank/DDBJ whole genome shotgun (WGS) entry which is preliminary data.</text>
</comment>
<dbReference type="Proteomes" id="UP000242877">
    <property type="component" value="Unassembled WGS sequence"/>
</dbReference>
<dbReference type="GO" id="GO:0006264">
    <property type="term" value="P:mitochondrial DNA replication"/>
    <property type="evidence" value="ECO:0007669"/>
    <property type="project" value="TreeGrafter"/>
</dbReference>
<gene>
    <name evidence="3" type="ORF">AAP_03491</name>
</gene>
<name>A0A167YGR8_9EURO</name>
<sequence length="141" mass="15439">MFRSAIRAPLASANTAAARAFSTSAVRPYSRVQLIGNLGTDPELVATSTGRELIRYTLAVQHGRGENAKTSWFKISSFAEGAQKEYLLNLTKGSRVFLDGDISTRTFEDADGKKVNTVNITQRQLEVLKRKMQPTEGSESA</sequence>
<dbReference type="SUPFAM" id="SSF50249">
    <property type="entry name" value="Nucleic acid-binding proteins"/>
    <property type="match status" value="1"/>
</dbReference>
<dbReference type="AlphaFoldDB" id="A0A167YGR8"/>
<evidence type="ECO:0000256" key="2">
    <source>
        <dbReference type="PROSITE-ProRule" id="PRU00252"/>
    </source>
</evidence>
<dbReference type="OrthoDB" id="1078367at2759"/>
<reference evidence="3 4" key="1">
    <citation type="journal article" date="2016" name="Genome Biol. Evol.">
        <title>Divergent and convergent evolution of fungal pathogenicity.</title>
        <authorList>
            <person name="Shang Y."/>
            <person name="Xiao G."/>
            <person name="Zheng P."/>
            <person name="Cen K."/>
            <person name="Zhan S."/>
            <person name="Wang C."/>
        </authorList>
    </citation>
    <scope>NUCLEOTIDE SEQUENCE [LARGE SCALE GENOMIC DNA]</scope>
    <source>
        <strain evidence="3 4">ARSEF 7405</strain>
    </source>
</reference>
<dbReference type="GO" id="GO:0042645">
    <property type="term" value="C:mitochondrial nucleoid"/>
    <property type="evidence" value="ECO:0007669"/>
    <property type="project" value="TreeGrafter"/>
</dbReference>
<dbReference type="PANTHER" id="PTHR10302">
    <property type="entry name" value="SINGLE-STRANDED DNA-BINDING PROTEIN"/>
    <property type="match status" value="1"/>
</dbReference>